<feature type="region of interest" description="Disordered" evidence="5">
    <location>
        <begin position="1"/>
        <end position="28"/>
    </location>
</feature>
<dbReference type="InterPro" id="IPR040132">
    <property type="entry name" value="Tex1/THOC3"/>
</dbReference>
<feature type="repeat" description="WD" evidence="4">
    <location>
        <begin position="243"/>
        <end position="275"/>
    </location>
</feature>
<evidence type="ECO:0000256" key="4">
    <source>
        <dbReference type="PROSITE-ProRule" id="PRU00221"/>
    </source>
</evidence>
<dbReference type="OrthoDB" id="340259at2759"/>
<dbReference type="PROSITE" id="PS50082">
    <property type="entry name" value="WD_REPEATS_2"/>
    <property type="match status" value="3"/>
</dbReference>
<reference evidence="6" key="1">
    <citation type="submission" date="2016-04" db="EMBL/GenBank/DDBJ databases">
        <authorList>
            <person name="Evans L.H."/>
            <person name="Alamgir A."/>
            <person name="Owens N."/>
            <person name="Weber N.D."/>
            <person name="Virtaneva K."/>
            <person name="Barbian K."/>
            <person name="Babar A."/>
            <person name="Rosenke K."/>
        </authorList>
    </citation>
    <scope>NUCLEOTIDE SEQUENCE</scope>
    <source>
        <strain evidence="6">UB2112</strain>
    </source>
</reference>
<dbReference type="InterPro" id="IPR020472">
    <property type="entry name" value="WD40_PAC1"/>
</dbReference>
<evidence type="ECO:0000313" key="8">
    <source>
        <dbReference type="Proteomes" id="UP000179920"/>
    </source>
</evidence>
<dbReference type="PROSITE" id="PS00678">
    <property type="entry name" value="WD_REPEATS_1"/>
    <property type="match status" value="1"/>
</dbReference>
<dbReference type="GO" id="GO:0000445">
    <property type="term" value="C:THO complex part of transcription export complex"/>
    <property type="evidence" value="ECO:0007669"/>
    <property type="project" value="TreeGrafter"/>
</dbReference>
<evidence type="ECO:0000256" key="5">
    <source>
        <dbReference type="SAM" id="MobiDB-lite"/>
    </source>
</evidence>
<evidence type="ECO:0000256" key="3">
    <source>
        <dbReference type="ARBA" id="ARBA00046343"/>
    </source>
</evidence>
<comment type="similarity">
    <text evidence="3">Belongs to the THOC3 family.</text>
</comment>
<dbReference type="AlphaFoldDB" id="A0A1K0GQ26"/>
<keyword evidence="2" id="KW-0677">Repeat</keyword>
<dbReference type="SUPFAM" id="SSF50978">
    <property type="entry name" value="WD40 repeat-like"/>
    <property type="match status" value="1"/>
</dbReference>
<reference evidence="8" key="2">
    <citation type="submission" date="2016-04" db="EMBL/GenBank/DDBJ databases">
        <authorList>
            <person name="Guldener U."/>
            <person name="Guldener U."/>
        </authorList>
    </citation>
    <scope>NUCLEOTIDE SEQUENCE [LARGE SCALE GENOMIC DNA]</scope>
    <source>
        <strain evidence="8">UB2112</strain>
    </source>
</reference>
<organism evidence="6 8">
    <name type="scientific">Ustilago bromivora</name>
    <dbReference type="NCBI Taxonomy" id="307758"/>
    <lineage>
        <taxon>Eukaryota</taxon>
        <taxon>Fungi</taxon>
        <taxon>Dikarya</taxon>
        <taxon>Basidiomycota</taxon>
        <taxon>Ustilaginomycotina</taxon>
        <taxon>Ustilaginomycetes</taxon>
        <taxon>Ustilaginales</taxon>
        <taxon>Ustilaginaceae</taxon>
        <taxon>Ustilago</taxon>
    </lineage>
</organism>
<dbReference type="InterPro" id="IPR001680">
    <property type="entry name" value="WD40_rpt"/>
</dbReference>
<dbReference type="PANTHER" id="PTHR22839:SF0">
    <property type="entry name" value="THO COMPLEX SUBUNIT 3"/>
    <property type="match status" value="1"/>
</dbReference>
<keyword evidence="1 4" id="KW-0853">WD repeat</keyword>
<gene>
    <name evidence="7" type="ORF">UBRO2_03931</name>
    <name evidence="6" type="ORF">UBRO_04424</name>
</gene>
<feature type="repeat" description="WD" evidence="4">
    <location>
        <begin position="91"/>
        <end position="133"/>
    </location>
</feature>
<dbReference type="SMART" id="SM00320">
    <property type="entry name" value="WD40"/>
    <property type="match status" value="7"/>
</dbReference>
<feature type="compositionally biased region" description="Pro residues" evidence="5">
    <location>
        <begin position="1"/>
        <end position="11"/>
    </location>
</feature>
<evidence type="ECO:0000256" key="1">
    <source>
        <dbReference type="ARBA" id="ARBA00022574"/>
    </source>
</evidence>
<dbReference type="InterPro" id="IPR036322">
    <property type="entry name" value="WD40_repeat_dom_sf"/>
</dbReference>
<dbReference type="Proteomes" id="UP000179920">
    <property type="component" value="Chromosome VI"/>
</dbReference>
<evidence type="ECO:0000256" key="2">
    <source>
        <dbReference type="ARBA" id="ARBA00022737"/>
    </source>
</evidence>
<dbReference type="InterPro" id="IPR019775">
    <property type="entry name" value="WD40_repeat_CS"/>
</dbReference>
<dbReference type="Pfam" id="PF00400">
    <property type="entry name" value="WD40"/>
    <property type="match status" value="4"/>
</dbReference>
<dbReference type="EMBL" id="ULHB01000082">
    <property type="protein sequence ID" value="SYW80717.1"/>
    <property type="molecule type" value="Genomic_DNA"/>
</dbReference>
<protein>
    <submittedName>
        <fullName evidence="6">Related to THO complex subunit 3</fullName>
    </submittedName>
</protein>
<dbReference type="PANTHER" id="PTHR22839">
    <property type="entry name" value="THO COMPLEX SUBUNIT 3 THO3"/>
    <property type="match status" value="1"/>
</dbReference>
<dbReference type="Proteomes" id="UP000658997">
    <property type="component" value="Unassembled WGS sequence"/>
</dbReference>
<dbReference type="EMBL" id="LT558122">
    <property type="protein sequence ID" value="SAM82129.1"/>
    <property type="molecule type" value="Genomic_DNA"/>
</dbReference>
<keyword evidence="9" id="KW-1185">Reference proteome</keyword>
<proteinExistence type="inferred from homology"/>
<name>A0A1K0GQ26_9BASI</name>
<dbReference type="InterPro" id="IPR015943">
    <property type="entry name" value="WD40/YVTN_repeat-like_dom_sf"/>
</dbReference>
<dbReference type="Gene3D" id="2.130.10.10">
    <property type="entry name" value="YVTN repeat-like/Quinoprotein amine dehydrogenase"/>
    <property type="match status" value="2"/>
</dbReference>
<evidence type="ECO:0000313" key="9">
    <source>
        <dbReference type="Proteomes" id="UP000658997"/>
    </source>
</evidence>
<evidence type="ECO:0000313" key="6">
    <source>
        <dbReference type="EMBL" id="SAM82129.1"/>
    </source>
</evidence>
<feature type="repeat" description="WD" evidence="4">
    <location>
        <begin position="46"/>
        <end position="77"/>
    </location>
</feature>
<dbReference type="PRINTS" id="PR00320">
    <property type="entry name" value="GPROTEINBRPT"/>
</dbReference>
<evidence type="ECO:0000313" key="7">
    <source>
        <dbReference type="EMBL" id="SYW80717.1"/>
    </source>
</evidence>
<sequence>MSLSFYPPPPTASTSKSTDHPHMSTSFNSRSITLPNFSSFKSKELRSGHRSSVRGVGWSIDGRKLATCSSDRTIRIWVPERSIDHRASTELRGHTDSVDQLIWHPTNPELVATASGDKSVRIWDTRLNSTTEAAMVVATPGANINVTYHPTGNYIAVGDKSDTVSIIDCRKRKAIHTVCSRRTCAPAGDETFDGATVMGSYDEINELSYSSDGSLLFLSSGSGSIHMHHTCSSRNPYRRIHSHPAHTSNVFCIQHDPLSRFVATASSDAMISLWDSREWFSHKMVTSLAFPARAIGFSFDGELLASGGEDAFISINATDPSLGVRSGSGDQVCKIPLGQGTMINTLSWHPSKYLLAFAGDQANSKDPALVRVCSL</sequence>
<accession>A0A1K0GQ26</accession>
<dbReference type="PROSITE" id="PS50294">
    <property type="entry name" value="WD_REPEATS_REGION"/>
    <property type="match status" value="3"/>
</dbReference>
<dbReference type="GO" id="GO:0006406">
    <property type="term" value="P:mRNA export from nucleus"/>
    <property type="evidence" value="ECO:0007669"/>
    <property type="project" value="InterPro"/>
</dbReference>
<reference evidence="7" key="3">
    <citation type="submission" date="2018-08" db="EMBL/GenBank/DDBJ databases">
        <authorList>
            <person name="Guldener U."/>
        </authorList>
    </citation>
    <scope>NUCLEOTIDE SEQUENCE</scope>
    <source>
        <strain evidence="7">UB2</strain>
    </source>
</reference>